<organism evidence="1 2">
    <name type="scientific">Cricetulus griseus</name>
    <name type="common">Chinese hamster</name>
    <name type="synonym">Cricetulus barabensis griseus</name>
    <dbReference type="NCBI Taxonomy" id="10029"/>
    <lineage>
        <taxon>Eukaryota</taxon>
        <taxon>Metazoa</taxon>
        <taxon>Chordata</taxon>
        <taxon>Craniata</taxon>
        <taxon>Vertebrata</taxon>
        <taxon>Euteleostomi</taxon>
        <taxon>Mammalia</taxon>
        <taxon>Eutheria</taxon>
        <taxon>Euarchontoglires</taxon>
        <taxon>Glires</taxon>
        <taxon>Rodentia</taxon>
        <taxon>Myomorpha</taxon>
        <taxon>Muroidea</taxon>
        <taxon>Cricetidae</taxon>
        <taxon>Cricetinae</taxon>
        <taxon>Cricetulus</taxon>
    </lineage>
</organism>
<reference evidence="2" key="1">
    <citation type="journal article" date="2011" name="Nat. Biotechnol.">
        <title>The genomic sequence of the Chinese hamster ovary (CHO)-K1 cell line.</title>
        <authorList>
            <person name="Xu X."/>
            <person name="Nagarajan H."/>
            <person name="Lewis N.E."/>
            <person name="Pan S."/>
            <person name="Cai Z."/>
            <person name="Liu X."/>
            <person name="Chen W."/>
            <person name="Xie M."/>
            <person name="Wang W."/>
            <person name="Hammond S."/>
            <person name="Andersen M.R."/>
            <person name="Neff N."/>
            <person name="Passarelli B."/>
            <person name="Koh W."/>
            <person name="Fan H.C."/>
            <person name="Wang J."/>
            <person name="Gui Y."/>
            <person name="Lee K.H."/>
            <person name="Betenbaugh M.J."/>
            <person name="Quake S.R."/>
            <person name="Famili I."/>
            <person name="Palsson B.O."/>
            <person name="Wang J."/>
        </authorList>
    </citation>
    <scope>NUCLEOTIDE SEQUENCE [LARGE SCALE GENOMIC DNA]</scope>
    <source>
        <strain evidence="2">CHO K1 cell line</strain>
    </source>
</reference>
<gene>
    <name evidence="1" type="ORF">I79_025886</name>
</gene>
<dbReference type="EMBL" id="JH011628">
    <property type="protein sequence ID" value="EGV91439.1"/>
    <property type="molecule type" value="Genomic_DNA"/>
</dbReference>
<name>G3IPH5_CRIGR</name>
<proteinExistence type="predicted"/>
<protein>
    <submittedName>
        <fullName evidence="1">Uncharacterized protein</fullName>
    </submittedName>
</protein>
<dbReference type="Proteomes" id="UP000001075">
    <property type="component" value="Unassembled WGS sequence"/>
</dbReference>
<evidence type="ECO:0000313" key="2">
    <source>
        <dbReference type="Proteomes" id="UP000001075"/>
    </source>
</evidence>
<dbReference type="AlphaFoldDB" id="G3IPH5"/>
<accession>G3IPH5</accession>
<dbReference type="InParanoid" id="G3IPH5"/>
<evidence type="ECO:0000313" key="1">
    <source>
        <dbReference type="EMBL" id="EGV91439.1"/>
    </source>
</evidence>
<sequence>MDVRGGLSGRLPVWCLFQRTWFSNLLQMAAGREALKILGFAIILHNPCPLQYSQQL</sequence>